<dbReference type="GO" id="GO:0004674">
    <property type="term" value="F:protein serine/threonine kinase activity"/>
    <property type="evidence" value="ECO:0007669"/>
    <property type="project" value="UniProtKB-KW"/>
</dbReference>
<dbReference type="PROSITE" id="PS00107">
    <property type="entry name" value="PROTEIN_KINASE_ATP"/>
    <property type="match status" value="1"/>
</dbReference>
<sequence length="306" mass="33020">MAGPASESNIDYLLCKCIGKGSFGAVYRALNRSTGDLIAVKQVIDQDDKIRGKAASNALRNESEILGSLSHPNIVQYLGFEGGDGSEMMFMEYVSNGSIRACLREHGRFEDQVCRLFTGQVLEGIGYCHSKGIIHRDLKSDNILVGPYGVCKIADFGTSKHTDDVYTNKMHSPLRGTLIYMAPEVLRATFGYSAKVDIWSLGCVVSEMWTGHRPWEGREVANIILVLGGKKPEPPCVPLDAVPGPDGDDFRRRCLSISPDGRPTASELRQHPYLAVKPGCSVAVTVAAAAAAAAAVVVVIASLYFP</sequence>
<dbReference type="InterPro" id="IPR050538">
    <property type="entry name" value="MAP_kinase_kinase_kinase"/>
</dbReference>
<dbReference type="AlphaFoldDB" id="A0A9Q5I282"/>
<evidence type="ECO:0000313" key="10">
    <source>
        <dbReference type="Proteomes" id="UP000757232"/>
    </source>
</evidence>
<dbReference type="SMART" id="SM00220">
    <property type="entry name" value="S_TKc"/>
    <property type="match status" value="1"/>
</dbReference>
<dbReference type="PANTHER" id="PTHR48016">
    <property type="entry name" value="MAP KINASE KINASE KINASE SSK2-RELATED-RELATED"/>
    <property type="match status" value="1"/>
</dbReference>
<dbReference type="Proteomes" id="UP000757232">
    <property type="component" value="Unassembled WGS sequence"/>
</dbReference>
<evidence type="ECO:0000256" key="2">
    <source>
        <dbReference type="ARBA" id="ARBA00022741"/>
    </source>
</evidence>
<dbReference type="PROSITE" id="PS00108">
    <property type="entry name" value="PROTEIN_KINASE_ST"/>
    <property type="match status" value="1"/>
</dbReference>
<dbReference type="InterPro" id="IPR017441">
    <property type="entry name" value="Protein_kinase_ATP_BS"/>
</dbReference>
<comment type="caution">
    <text evidence="9">The sequence shown here is derived from an EMBL/GenBank/DDBJ whole genome shotgun (WGS) entry which is preliminary data.</text>
</comment>
<dbReference type="PROSITE" id="PS50011">
    <property type="entry name" value="PROTEIN_KINASE_DOM"/>
    <property type="match status" value="1"/>
</dbReference>
<organism evidence="9 10">
    <name type="scientific">Sanghuangporus baumii</name>
    <name type="common">Phellinus baumii</name>
    <dbReference type="NCBI Taxonomy" id="108892"/>
    <lineage>
        <taxon>Eukaryota</taxon>
        <taxon>Fungi</taxon>
        <taxon>Dikarya</taxon>
        <taxon>Basidiomycota</taxon>
        <taxon>Agaricomycotina</taxon>
        <taxon>Agaricomycetes</taxon>
        <taxon>Hymenochaetales</taxon>
        <taxon>Hymenochaetaceae</taxon>
        <taxon>Sanghuangporus</taxon>
    </lineage>
</organism>
<dbReference type="InterPro" id="IPR000719">
    <property type="entry name" value="Prot_kinase_dom"/>
</dbReference>
<dbReference type="PANTHER" id="PTHR48016:SF48">
    <property type="entry name" value="SERINE_THREONINE-PROTEIN KINASE BCK1_SLK1_SSP31"/>
    <property type="match status" value="1"/>
</dbReference>
<reference evidence="9" key="1">
    <citation type="submission" date="2016-06" db="EMBL/GenBank/DDBJ databases">
        <title>Draft Genome sequence of the fungus Inonotus baumii.</title>
        <authorList>
            <person name="Zhu H."/>
            <person name="Lin W."/>
        </authorList>
    </citation>
    <scope>NUCLEOTIDE SEQUENCE</scope>
    <source>
        <strain evidence="9">821</strain>
    </source>
</reference>
<dbReference type="EMBL" id="LNZH02000135">
    <property type="protein sequence ID" value="OCB90357.1"/>
    <property type="molecule type" value="Genomic_DNA"/>
</dbReference>
<name>A0A9Q5I282_SANBA</name>
<keyword evidence="7" id="KW-0472">Membrane</keyword>
<evidence type="ECO:0000259" key="8">
    <source>
        <dbReference type="PROSITE" id="PS50011"/>
    </source>
</evidence>
<keyword evidence="7" id="KW-0812">Transmembrane</keyword>
<keyword evidence="10" id="KW-1185">Reference proteome</keyword>
<evidence type="ECO:0000256" key="3">
    <source>
        <dbReference type="ARBA" id="ARBA00022777"/>
    </source>
</evidence>
<keyword evidence="7" id="KW-1133">Transmembrane helix</keyword>
<gene>
    <name evidence="9" type="ORF">A7U60_g2456</name>
</gene>
<feature type="domain" description="Protein kinase" evidence="8">
    <location>
        <begin position="12"/>
        <end position="274"/>
    </location>
</feature>
<keyword evidence="4 5" id="KW-0067">ATP-binding</keyword>
<feature type="binding site" evidence="5">
    <location>
        <position position="41"/>
    </location>
    <ligand>
        <name>ATP</name>
        <dbReference type="ChEBI" id="CHEBI:30616"/>
    </ligand>
</feature>
<proteinExistence type="inferred from homology"/>
<keyword evidence="6" id="KW-0723">Serine/threonine-protein kinase</keyword>
<dbReference type="GO" id="GO:0000165">
    <property type="term" value="P:MAPK cascade"/>
    <property type="evidence" value="ECO:0007669"/>
    <property type="project" value="UniProtKB-ARBA"/>
</dbReference>
<comment type="similarity">
    <text evidence="6">Belongs to the protein kinase superfamily.</text>
</comment>
<keyword evidence="1" id="KW-0808">Transferase</keyword>
<evidence type="ECO:0000256" key="5">
    <source>
        <dbReference type="PROSITE-ProRule" id="PRU10141"/>
    </source>
</evidence>
<dbReference type="SUPFAM" id="SSF56112">
    <property type="entry name" value="Protein kinase-like (PK-like)"/>
    <property type="match status" value="1"/>
</dbReference>
<feature type="transmembrane region" description="Helical" evidence="7">
    <location>
        <begin position="282"/>
        <end position="305"/>
    </location>
</feature>
<evidence type="ECO:0000256" key="6">
    <source>
        <dbReference type="RuleBase" id="RU000304"/>
    </source>
</evidence>
<keyword evidence="2 5" id="KW-0547">Nucleotide-binding</keyword>
<accession>A0A9Q5I282</accession>
<keyword evidence="3" id="KW-0418">Kinase</keyword>
<dbReference type="InterPro" id="IPR008271">
    <property type="entry name" value="Ser/Thr_kinase_AS"/>
</dbReference>
<dbReference type="OrthoDB" id="266718at2759"/>
<dbReference type="InterPro" id="IPR011009">
    <property type="entry name" value="Kinase-like_dom_sf"/>
</dbReference>
<protein>
    <recommendedName>
        <fullName evidence="8">Protein kinase domain-containing protein</fullName>
    </recommendedName>
</protein>
<dbReference type="Gene3D" id="1.10.510.10">
    <property type="entry name" value="Transferase(Phosphotransferase) domain 1"/>
    <property type="match status" value="1"/>
</dbReference>
<evidence type="ECO:0000256" key="1">
    <source>
        <dbReference type="ARBA" id="ARBA00022679"/>
    </source>
</evidence>
<dbReference type="GO" id="GO:0005524">
    <property type="term" value="F:ATP binding"/>
    <property type="evidence" value="ECO:0007669"/>
    <property type="project" value="UniProtKB-UniRule"/>
</dbReference>
<evidence type="ECO:0000256" key="7">
    <source>
        <dbReference type="SAM" id="Phobius"/>
    </source>
</evidence>
<dbReference type="Pfam" id="PF00069">
    <property type="entry name" value="Pkinase"/>
    <property type="match status" value="1"/>
</dbReference>
<evidence type="ECO:0000313" key="9">
    <source>
        <dbReference type="EMBL" id="OCB90357.1"/>
    </source>
</evidence>
<evidence type="ECO:0000256" key="4">
    <source>
        <dbReference type="ARBA" id="ARBA00022840"/>
    </source>
</evidence>